<dbReference type="InterPro" id="IPR001199">
    <property type="entry name" value="Cyt_B5-like_heme/steroid-bd"/>
</dbReference>
<evidence type="ECO:0000313" key="6">
    <source>
        <dbReference type="EMBL" id="KAJ9151140.1"/>
    </source>
</evidence>
<dbReference type="GO" id="GO:0016020">
    <property type="term" value="C:membrane"/>
    <property type="evidence" value="ECO:0007669"/>
    <property type="project" value="TreeGrafter"/>
</dbReference>
<dbReference type="EMBL" id="JANBVO010000006">
    <property type="protein sequence ID" value="KAJ9151140.1"/>
    <property type="molecule type" value="Genomic_DNA"/>
</dbReference>
<gene>
    <name evidence="6" type="ORF">NKR23_g3233</name>
</gene>
<sequence>MPPASEFDNLLAEEAIQRSYLAGLPTWQALALQSPLVNMVDGSGKTKDDQGNVLMQEVVVDELRWHPFFWKSKWHDLRGSKIRDNFPEALWTIPGDADWSVDVPELWDVMRPCIEIANRFLMATAEGPFIDAFLNSRFTWNEAIPRPGVPQPVAAVPRPPEERPDAQQLLSNLANIADLILWSFFDDAIEPVRQDGALQGIALHQYPNHTATRGFVGIRLNTRLFKALLDPRTSFAEQCLSRFNIADIHAIYIANRFLLNWPVYEPYYNYEWVNELGWSWNAHLFGKAMSNYPRGTNFKLLQKSEDFPNMYRATIENKFVDEEYHLANDTLWYEYAVPPYWASRIFTEDFWQVDTRKYGLDALKAPKMFRTWRSAFDHGIAKRARVDHVVRDMRPFLRTARRELEKRRRAWHIYRPWYPCQQTLWQDSPYNRTHCRAQLKRFLRAYRLRDEGIAGRMAASNLRDMRDCQLNVSAFATLPYWEAVHWLMFVALPRRTVPAVSTRKAIHPRVDMLMPSKEADKSGFRYVWSKPMHMPEPVIHIRPRHTLESWSRPRSTILERIARHFKDYEMAFPVPSALHAAFWACYNDMKIKTAISSQDIWLDFDFEVPPYAYNTEVIRGMKPNGAPNDTYEPYVGQIPSPFENYLHEDLHSLAGRTASDWDSVEGQPGVRAAMFQAPASASGGGEPPVKYYTIGEVADHWNVITWVLVQDEQGGFDVFDVTELRKTWDRDYPGFSMDIVCKKTLWGQQAWDESFIRDIKTGLVRVGKLQQWKTKQEIAENDGTDGKPFWISLGRKVFDITDFPPKSPEEHEVLHSVPGGEPQISDGLLGPGGVLTDLDELLDRLEPFKCAFVRDMQPREGLNRVYTEKEVAWYCYRRSHGLYMTIQGLVYNVTDFMDFHPGGSEILAKYGGQDATNAFHENHQNPAACLQGYDYLRVGRLVPEKTMKELGEYEFVVHGLVYNVEPLRTTNPPLYNRLRYYLKQDATSALTDELVNRHALLKLLEMRHLITGKLARTLTQMMPEKLAAHTGEGLPGMPDPLLNQGPPGTGPPVMPLSMCVGDNIYIMTEPYRHGPEELKERLRPFAGKQVTDQELAQYLVTNQSHRILAKLWVERPPAPTKIAKPTGRVGTKTVEEPVAKAKDMVEQALRPVEGLAEKLLERVAPGLLVDVARNAIQGPNGLAGGLLKGAARTHFSWLSGRRVEGVAALAGARERKDSV</sequence>
<evidence type="ECO:0000256" key="1">
    <source>
        <dbReference type="ARBA" id="ARBA00022617"/>
    </source>
</evidence>
<organism evidence="6 7">
    <name type="scientific">Pleurostoma richardsiae</name>
    <dbReference type="NCBI Taxonomy" id="41990"/>
    <lineage>
        <taxon>Eukaryota</taxon>
        <taxon>Fungi</taxon>
        <taxon>Dikarya</taxon>
        <taxon>Ascomycota</taxon>
        <taxon>Pezizomycotina</taxon>
        <taxon>Sordariomycetes</taxon>
        <taxon>Sordariomycetidae</taxon>
        <taxon>Calosphaeriales</taxon>
        <taxon>Pleurostomataceae</taxon>
        <taxon>Pleurostoma</taxon>
    </lineage>
</organism>
<protein>
    <submittedName>
        <fullName evidence="6">Cytochrome b5-like Heme/Steroid binding domain-containing protein</fullName>
    </submittedName>
</protein>
<evidence type="ECO:0000256" key="4">
    <source>
        <dbReference type="ARBA" id="ARBA00038168"/>
    </source>
</evidence>
<proteinExistence type="inferred from homology"/>
<keyword evidence="7" id="KW-1185">Reference proteome</keyword>
<keyword evidence="3" id="KW-0408">Iron</keyword>
<comment type="similarity">
    <text evidence="4">Belongs to the cytochrome b5 family.</text>
</comment>
<dbReference type="GO" id="GO:0046872">
    <property type="term" value="F:metal ion binding"/>
    <property type="evidence" value="ECO:0007669"/>
    <property type="project" value="UniProtKB-KW"/>
</dbReference>
<dbReference type="SUPFAM" id="SSF55856">
    <property type="entry name" value="Cytochrome b5-like heme/steroid binding domain"/>
    <property type="match status" value="2"/>
</dbReference>
<dbReference type="Pfam" id="PF00173">
    <property type="entry name" value="Cyt-b5"/>
    <property type="match status" value="1"/>
</dbReference>
<accession>A0AA38RV11</accession>
<dbReference type="AlphaFoldDB" id="A0AA38RV11"/>
<dbReference type="GO" id="GO:0020037">
    <property type="term" value="F:heme binding"/>
    <property type="evidence" value="ECO:0007669"/>
    <property type="project" value="InterPro"/>
</dbReference>
<reference evidence="6" key="1">
    <citation type="submission" date="2022-07" db="EMBL/GenBank/DDBJ databases">
        <title>Fungi with potential for degradation of polypropylene.</title>
        <authorList>
            <person name="Gostincar C."/>
        </authorList>
    </citation>
    <scope>NUCLEOTIDE SEQUENCE</scope>
    <source>
        <strain evidence="6">EXF-13308</strain>
    </source>
</reference>
<keyword evidence="2" id="KW-0479">Metal-binding</keyword>
<evidence type="ECO:0000313" key="7">
    <source>
        <dbReference type="Proteomes" id="UP001174694"/>
    </source>
</evidence>
<dbReference type="SMART" id="SM01117">
    <property type="entry name" value="Cyt-b5"/>
    <property type="match status" value="2"/>
</dbReference>
<keyword evidence="1" id="KW-0349">Heme</keyword>
<dbReference type="InterPro" id="IPR050668">
    <property type="entry name" value="Cytochrome_b5"/>
</dbReference>
<dbReference type="Gene3D" id="3.10.120.10">
    <property type="entry name" value="Cytochrome b5-like heme/steroid binding domain"/>
    <property type="match status" value="1"/>
</dbReference>
<name>A0AA38RV11_9PEZI</name>
<dbReference type="PROSITE" id="PS00191">
    <property type="entry name" value="CYTOCHROME_B5_1"/>
    <property type="match status" value="1"/>
</dbReference>
<comment type="caution">
    <text evidence="6">The sequence shown here is derived from an EMBL/GenBank/DDBJ whole genome shotgun (WGS) entry which is preliminary data.</text>
</comment>
<dbReference type="PROSITE" id="PS50255">
    <property type="entry name" value="CYTOCHROME_B5_2"/>
    <property type="match status" value="1"/>
</dbReference>
<feature type="domain" description="Cytochrome b5 heme-binding" evidence="5">
    <location>
        <begin position="863"/>
        <end position="942"/>
    </location>
</feature>
<dbReference type="Proteomes" id="UP001174694">
    <property type="component" value="Unassembled WGS sequence"/>
</dbReference>
<dbReference type="InterPro" id="IPR036400">
    <property type="entry name" value="Cyt_B5-like_heme/steroid_sf"/>
</dbReference>
<evidence type="ECO:0000256" key="2">
    <source>
        <dbReference type="ARBA" id="ARBA00022723"/>
    </source>
</evidence>
<dbReference type="InterPro" id="IPR018506">
    <property type="entry name" value="Cyt_B5_heme-BS"/>
</dbReference>
<dbReference type="PANTHER" id="PTHR19359">
    <property type="entry name" value="CYTOCHROME B5"/>
    <property type="match status" value="1"/>
</dbReference>
<evidence type="ECO:0000256" key="3">
    <source>
        <dbReference type="ARBA" id="ARBA00023004"/>
    </source>
</evidence>
<evidence type="ECO:0000259" key="5">
    <source>
        <dbReference type="PROSITE" id="PS50255"/>
    </source>
</evidence>